<proteinExistence type="predicted"/>
<dbReference type="AlphaFoldDB" id="X0U3A5"/>
<comment type="caution">
    <text evidence="1">The sequence shown here is derived from an EMBL/GenBank/DDBJ whole genome shotgun (WGS) entry which is preliminary data.</text>
</comment>
<name>X0U3A5_9ZZZZ</name>
<evidence type="ECO:0000313" key="1">
    <source>
        <dbReference type="EMBL" id="GAG00269.1"/>
    </source>
</evidence>
<accession>X0U3A5</accession>
<organism evidence="1">
    <name type="scientific">marine sediment metagenome</name>
    <dbReference type="NCBI Taxonomy" id="412755"/>
    <lineage>
        <taxon>unclassified sequences</taxon>
        <taxon>metagenomes</taxon>
        <taxon>ecological metagenomes</taxon>
    </lineage>
</organism>
<gene>
    <name evidence="1" type="ORF">S01H1_45384</name>
</gene>
<feature type="non-terminal residue" evidence="1">
    <location>
        <position position="1"/>
    </location>
</feature>
<sequence length="226" mass="24266">SFSDIGVNLGTPNWQGQTTRTRRFNAGNIDNTVREIGLSNTTNNTNMSILATVTPEIDVALEQILDASYRFTTWPALTTGAGIVNIFGDDYDYLVRMGNVQELTETFDNYTPDASISRHAVYDGDIGDINNIPSGDSESASSMAITSQGAGFCNYTVGFGVDYGNMAAGIRSIASRIVGGATTGTDPRIQVQFNNRGEGTGALNATIPKDATREISFDLGITWDRH</sequence>
<protein>
    <submittedName>
        <fullName evidence="1">Uncharacterized protein</fullName>
    </submittedName>
</protein>
<dbReference type="EMBL" id="BARS01028996">
    <property type="protein sequence ID" value="GAG00269.1"/>
    <property type="molecule type" value="Genomic_DNA"/>
</dbReference>
<reference evidence="1" key="1">
    <citation type="journal article" date="2014" name="Front. Microbiol.">
        <title>High frequency of phylogenetically diverse reductive dehalogenase-homologous genes in deep subseafloor sedimentary metagenomes.</title>
        <authorList>
            <person name="Kawai M."/>
            <person name="Futagami T."/>
            <person name="Toyoda A."/>
            <person name="Takaki Y."/>
            <person name="Nishi S."/>
            <person name="Hori S."/>
            <person name="Arai W."/>
            <person name="Tsubouchi T."/>
            <person name="Morono Y."/>
            <person name="Uchiyama I."/>
            <person name="Ito T."/>
            <person name="Fujiyama A."/>
            <person name="Inagaki F."/>
            <person name="Takami H."/>
        </authorList>
    </citation>
    <scope>NUCLEOTIDE SEQUENCE</scope>
    <source>
        <strain evidence="1">Expedition CK06-06</strain>
    </source>
</reference>